<dbReference type="PANTHER" id="PTHR39321:SF3">
    <property type="entry name" value="PHOSPHOPANTETHEINE ADENYLYLTRANSFERASE"/>
    <property type="match status" value="1"/>
</dbReference>
<evidence type="ECO:0000259" key="12">
    <source>
        <dbReference type="Pfam" id="PF01467"/>
    </source>
</evidence>
<evidence type="ECO:0000256" key="1">
    <source>
        <dbReference type="ARBA" id="ARBA00002324"/>
    </source>
</evidence>
<dbReference type="GO" id="GO:0005524">
    <property type="term" value="F:ATP binding"/>
    <property type="evidence" value="ECO:0007669"/>
    <property type="project" value="UniProtKB-KW"/>
</dbReference>
<dbReference type="SUPFAM" id="SSF52374">
    <property type="entry name" value="Nucleotidylyl transferase"/>
    <property type="match status" value="1"/>
</dbReference>
<evidence type="ECO:0000256" key="11">
    <source>
        <dbReference type="HAMAP-Rule" id="MF_00244"/>
    </source>
</evidence>
<gene>
    <name evidence="11 13" type="primary">nadD</name>
    <name evidence="13" type="ORF">DSOUD_0497</name>
</gene>
<evidence type="ECO:0000313" key="14">
    <source>
        <dbReference type="Proteomes" id="UP000057158"/>
    </source>
</evidence>
<dbReference type="Gene3D" id="3.40.50.620">
    <property type="entry name" value="HUPs"/>
    <property type="match status" value="1"/>
</dbReference>
<dbReference type="PANTHER" id="PTHR39321">
    <property type="entry name" value="NICOTINATE-NUCLEOTIDE ADENYLYLTRANSFERASE-RELATED"/>
    <property type="match status" value="1"/>
</dbReference>
<dbReference type="Proteomes" id="UP000057158">
    <property type="component" value="Chromosome"/>
</dbReference>
<keyword evidence="7 11" id="KW-0547">Nucleotide-binding</keyword>
<evidence type="ECO:0000256" key="9">
    <source>
        <dbReference type="ARBA" id="ARBA00023027"/>
    </source>
</evidence>
<evidence type="ECO:0000256" key="6">
    <source>
        <dbReference type="ARBA" id="ARBA00022695"/>
    </source>
</evidence>
<dbReference type="STRING" id="1603606.DSOUD_0497"/>
<dbReference type="InterPro" id="IPR005248">
    <property type="entry name" value="NadD/NMNAT"/>
</dbReference>
<keyword evidence="8 11" id="KW-0067">ATP-binding</keyword>
<proteinExistence type="inferred from homology"/>
<protein>
    <recommendedName>
        <fullName evidence="11">Probable nicotinate-nucleotide adenylyltransferase</fullName>
        <ecNumber evidence="11">2.7.7.18</ecNumber>
    </recommendedName>
    <alternativeName>
        <fullName evidence="11">Deamido-NAD(+) diphosphorylase</fullName>
    </alternativeName>
    <alternativeName>
        <fullName evidence="11">Deamido-NAD(+) pyrophosphorylase</fullName>
    </alternativeName>
    <alternativeName>
        <fullName evidence="11">Nicotinate mononucleotide adenylyltransferase</fullName>
        <shortName evidence="11">NaMN adenylyltransferase</shortName>
    </alternativeName>
</protein>
<keyword evidence="14" id="KW-1185">Reference proteome</keyword>
<dbReference type="HAMAP" id="MF_00244">
    <property type="entry name" value="NaMN_adenylyltr"/>
    <property type="match status" value="1"/>
</dbReference>
<keyword evidence="5 11" id="KW-0808">Transferase</keyword>
<comment type="similarity">
    <text evidence="3 11">Belongs to the NadD family.</text>
</comment>
<dbReference type="NCBIfam" id="NF000840">
    <property type="entry name" value="PRK00071.1-3"/>
    <property type="match status" value="1"/>
</dbReference>
<dbReference type="AlphaFoldDB" id="A0A0M4D0C1"/>
<keyword evidence="6 11" id="KW-0548">Nucleotidyltransferase</keyword>
<evidence type="ECO:0000256" key="4">
    <source>
        <dbReference type="ARBA" id="ARBA00022642"/>
    </source>
</evidence>
<dbReference type="InterPro" id="IPR004821">
    <property type="entry name" value="Cyt_trans-like"/>
</dbReference>
<dbReference type="EMBL" id="CP010802">
    <property type="protein sequence ID" value="ALC15288.1"/>
    <property type="molecule type" value="Genomic_DNA"/>
</dbReference>
<name>A0A0M4D0C1_9BACT</name>
<comment type="pathway">
    <text evidence="2 11">Cofactor biosynthesis; NAD(+) biosynthesis; deamido-NAD(+) from nicotinate D-ribonucleotide: step 1/1.</text>
</comment>
<dbReference type="RefSeq" id="WP_053549512.1">
    <property type="nucleotide sequence ID" value="NZ_CP010802.1"/>
</dbReference>
<dbReference type="GO" id="GO:0009435">
    <property type="term" value="P:NAD+ biosynthetic process"/>
    <property type="evidence" value="ECO:0007669"/>
    <property type="project" value="UniProtKB-UniRule"/>
</dbReference>
<keyword evidence="9 11" id="KW-0520">NAD</keyword>
<keyword evidence="4 11" id="KW-0662">Pyridine nucleotide biosynthesis</keyword>
<accession>A0A0M4D0C1</accession>
<comment type="function">
    <text evidence="1 11">Catalyzes the reversible adenylation of nicotinate mononucleotide (NaMN) to nicotinic acid adenine dinucleotide (NaAD).</text>
</comment>
<dbReference type="OrthoDB" id="5295945at2"/>
<evidence type="ECO:0000313" key="13">
    <source>
        <dbReference type="EMBL" id="ALC15288.1"/>
    </source>
</evidence>
<dbReference type="EC" id="2.7.7.18" evidence="11"/>
<evidence type="ECO:0000256" key="7">
    <source>
        <dbReference type="ARBA" id="ARBA00022741"/>
    </source>
</evidence>
<dbReference type="GO" id="GO:0004515">
    <property type="term" value="F:nicotinate-nucleotide adenylyltransferase activity"/>
    <property type="evidence" value="ECO:0007669"/>
    <property type="project" value="UniProtKB-UniRule"/>
</dbReference>
<comment type="catalytic activity">
    <reaction evidence="10 11">
        <text>nicotinate beta-D-ribonucleotide + ATP + H(+) = deamido-NAD(+) + diphosphate</text>
        <dbReference type="Rhea" id="RHEA:22860"/>
        <dbReference type="ChEBI" id="CHEBI:15378"/>
        <dbReference type="ChEBI" id="CHEBI:30616"/>
        <dbReference type="ChEBI" id="CHEBI:33019"/>
        <dbReference type="ChEBI" id="CHEBI:57502"/>
        <dbReference type="ChEBI" id="CHEBI:58437"/>
        <dbReference type="EC" id="2.7.7.18"/>
    </reaction>
</comment>
<dbReference type="UniPathway" id="UPA00253">
    <property type="reaction ID" value="UER00332"/>
</dbReference>
<sequence length="218" mass="24150">MKTGILGGTFNPPHLAHLRIAEEVLEACALDQVLFIPAGAPPHKATADDVPFAHRLEMVRLAIAGNPAFAVSNIEGLRPGKSYSVHTLDILRGERPDDDFYFIIGMDSFRDLPLWKDYRRLFELTNLVVAARPGVAVTDPLTLLPVAIRNEFCYDVPSKTLHHCGGCRIIFLEETFLDISSTRIRRLTAAGRSVRYLVPEAVADYIAIHSLYGGPERS</sequence>
<dbReference type="PATRIC" id="fig|1603606.3.peg.538"/>
<dbReference type="NCBIfam" id="TIGR00482">
    <property type="entry name" value="nicotinate (nicotinamide) nucleotide adenylyltransferase"/>
    <property type="match status" value="1"/>
</dbReference>
<evidence type="ECO:0000256" key="2">
    <source>
        <dbReference type="ARBA" id="ARBA00005019"/>
    </source>
</evidence>
<evidence type="ECO:0000256" key="8">
    <source>
        <dbReference type="ARBA" id="ARBA00022840"/>
    </source>
</evidence>
<feature type="domain" description="Cytidyltransferase-like" evidence="12">
    <location>
        <begin position="5"/>
        <end position="186"/>
    </location>
</feature>
<reference evidence="13 14" key="1">
    <citation type="submission" date="2015-07" db="EMBL/GenBank/DDBJ databases">
        <title>Isolation and Genomic Characterization of a Novel Halophilic Metal-Reducing Deltaproteobacterium from the Deep Subsurface.</title>
        <authorList>
            <person name="Badalamenti J.P."/>
            <person name="Summers Z.M."/>
            <person name="Gralnick J.A."/>
            <person name="Bond D.R."/>
        </authorList>
    </citation>
    <scope>NUCLEOTIDE SEQUENCE [LARGE SCALE GENOMIC DNA]</scope>
    <source>
        <strain evidence="13 14">WTL</strain>
    </source>
</reference>
<dbReference type="KEGG" id="des:DSOUD_0497"/>
<dbReference type="Pfam" id="PF01467">
    <property type="entry name" value="CTP_transf_like"/>
    <property type="match status" value="1"/>
</dbReference>
<evidence type="ECO:0000256" key="10">
    <source>
        <dbReference type="ARBA" id="ARBA00048721"/>
    </source>
</evidence>
<evidence type="ECO:0000256" key="5">
    <source>
        <dbReference type="ARBA" id="ARBA00022679"/>
    </source>
</evidence>
<dbReference type="InterPro" id="IPR014729">
    <property type="entry name" value="Rossmann-like_a/b/a_fold"/>
</dbReference>
<dbReference type="NCBIfam" id="TIGR00125">
    <property type="entry name" value="cyt_tran_rel"/>
    <property type="match status" value="1"/>
</dbReference>
<organism evidence="13 14">
    <name type="scientific">Desulfuromonas soudanensis</name>
    <dbReference type="NCBI Taxonomy" id="1603606"/>
    <lineage>
        <taxon>Bacteria</taxon>
        <taxon>Pseudomonadati</taxon>
        <taxon>Thermodesulfobacteriota</taxon>
        <taxon>Desulfuromonadia</taxon>
        <taxon>Desulfuromonadales</taxon>
        <taxon>Desulfuromonadaceae</taxon>
        <taxon>Desulfuromonas</taxon>
    </lineage>
</organism>
<evidence type="ECO:0000256" key="3">
    <source>
        <dbReference type="ARBA" id="ARBA00009014"/>
    </source>
</evidence>
<dbReference type="CDD" id="cd02165">
    <property type="entry name" value="NMNAT"/>
    <property type="match status" value="1"/>
</dbReference>